<gene>
    <name evidence="1" type="ORF">L6452_31044</name>
</gene>
<dbReference type="EMBL" id="CM042056">
    <property type="protein sequence ID" value="KAI3697938.1"/>
    <property type="molecule type" value="Genomic_DNA"/>
</dbReference>
<organism evidence="1 2">
    <name type="scientific">Arctium lappa</name>
    <name type="common">Greater burdock</name>
    <name type="synonym">Lappa major</name>
    <dbReference type="NCBI Taxonomy" id="4217"/>
    <lineage>
        <taxon>Eukaryota</taxon>
        <taxon>Viridiplantae</taxon>
        <taxon>Streptophyta</taxon>
        <taxon>Embryophyta</taxon>
        <taxon>Tracheophyta</taxon>
        <taxon>Spermatophyta</taxon>
        <taxon>Magnoliopsida</taxon>
        <taxon>eudicotyledons</taxon>
        <taxon>Gunneridae</taxon>
        <taxon>Pentapetalae</taxon>
        <taxon>asterids</taxon>
        <taxon>campanulids</taxon>
        <taxon>Asterales</taxon>
        <taxon>Asteraceae</taxon>
        <taxon>Carduoideae</taxon>
        <taxon>Cardueae</taxon>
        <taxon>Arctiinae</taxon>
        <taxon>Arctium</taxon>
    </lineage>
</organism>
<proteinExistence type="predicted"/>
<keyword evidence="2" id="KW-1185">Reference proteome</keyword>
<sequence length="362" mass="41627">MLYLRSPSNYAPPSRCFNSTKLHGKRKRKKGYFTSIDDDRMVDLSKLFLGIRFANGAHSQLYRGVYKDEVVAVKIIKVPKEDENQQLGIRLEHQFIREVSFLSRLHHQNVVKFVAACRQPPTFCVITKYLSEGSLRSYLHKLENNTVTDKESLSLKTIIKMALDIARGMKYVHSQGIIHRDLKPENILVSKDFQLKIADFGIGCAETNCDLISDDPGTYRWMAPEMIKRKSSDRKVDVYGFGLILWEMVAGALPYKDMTPIQAAFAVVHKRLRPPIPTDCPPAMRTLIELCWSSNPGKRPEFWQVVKVLEEFETLLVCDGNLHVLQCSTYLDQRKSQRQWIQNLGSYYHSPMPTTTPKPRFS</sequence>
<reference evidence="2" key="1">
    <citation type="journal article" date="2022" name="Mol. Ecol. Resour.">
        <title>The genomes of chicory, endive, great burdock and yacon provide insights into Asteraceae palaeo-polyploidization history and plant inulin production.</title>
        <authorList>
            <person name="Fan W."/>
            <person name="Wang S."/>
            <person name="Wang H."/>
            <person name="Wang A."/>
            <person name="Jiang F."/>
            <person name="Liu H."/>
            <person name="Zhao H."/>
            <person name="Xu D."/>
            <person name="Zhang Y."/>
        </authorList>
    </citation>
    <scope>NUCLEOTIDE SEQUENCE [LARGE SCALE GENOMIC DNA]</scope>
    <source>
        <strain evidence="2">cv. Niubang</strain>
    </source>
</reference>
<reference evidence="1 2" key="2">
    <citation type="journal article" date="2022" name="Mol. Ecol. Resour.">
        <title>The genomes of chicory, endive, great burdock and yacon provide insights into Asteraceae paleo-polyploidization history and plant inulin production.</title>
        <authorList>
            <person name="Fan W."/>
            <person name="Wang S."/>
            <person name="Wang H."/>
            <person name="Wang A."/>
            <person name="Jiang F."/>
            <person name="Liu H."/>
            <person name="Zhao H."/>
            <person name="Xu D."/>
            <person name="Zhang Y."/>
        </authorList>
    </citation>
    <scope>NUCLEOTIDE SEQUENCE [LARGE SCALE GENOMIC DNA]</scope>
    <source>
        <strain evidence="2">cv. Niubang</strain>
    </source>
</reference>
<evidence type="ECO:0000313" key="2">
    <source>
        <dbReference type="Proteomes" id="UP001055879"/>
    </source>
</evidence>
<dbReference type="Proteomes" id="UP001055879">
    <property type="component" value="Linkage Group LG10"/>
</dbReference>
<accession>A0ACB8ZKZ5</accession>
<evidence type="ECO:0000313" key="1">
    <source>
        <dbReference type="EMBL" id="KAI3697938.1"/>
    </source>
</evidence>
<name>A0ACB8ZKZ5_ARCLA</name>
<protein>
    <submittedName>
        <fullName evidence="1">Uncharacterized protein</fullName>
    </submittedName>
</protein>
<comment type="caution">
    <text evidence="1">The sequence shown here is derived from an EMBL/GenBank/DDBJ whole genome shotgun (WGS) entry which is preliminary data.</text>
</comment>